<dbReference type="AlphaFoldDB" id="A0AAP5I9F5"/>
<dbReference type="EMBL" id="JAALHA020000012">
    <property type="protein sequence ID" value="MDR9897398.1"/>
    <property type="molecule type" value="Genomic_DNA"/>
</dbReference>
<organism evidence="1 2">
    <name type="scientific">Aetokthonos hydrillicola Thurmond2011</name>
    <dbReference type="NCBI Taxonomy" id="2712845"/>
    <lineage>
        <taxon>Bacteria</taxon>
        <taxon>Bacillati</taxon>
        <taxon>Cyanobacteriota</taxon>
        <taxon>Cyanophyceae</taxon>
        <taxon>Nostocales</taxon>
        <taxon>Hapalosiphonaceae</taxon>
        <taxon>Aetokthonos</taxon>
    </lineage>
</organism>
<evidence type="ECO:0000313" key="1">
    <source>
        <dbReference type="EMBL" id="MDR9897398.1"/>
    </source>
</evidence>
<dbReference type="RefSeq" id="WP_208343712.1">
    <property type="nucleotide sequence ID" value="NZ_CAWQFN010000360.1"/>
</dbReference>
<comment type="caution">
    <text evidence="1">The sequence shown here is derived from an EMBL/GenBank/DDBJ whole genome shotgun (WGS) entry which is preliminary data.</text>
</comment>
<name>A0AAP5I9F5_9CYAN</name>
<gene>
    <name evidence="1" type="ORF">G7B40_022925</name>
</gene>
<keyword evidence="2" id="KW-1185">Reference proteome</keyword>
<proteinExistence type="predicted"/>
<protein>
    <submittedName>
        <fullName evidence="1">Uncharacterized protein</fullName>
    </submittedName>
</protein>
<reference evidence="2" key="1">
    <citation type="journal article" date="2021" name="Science">
        <title>Hunting the eagle killer: A cyanobacterial neurotoxin causes vacuolar myelinopathy.</title>
        <authorList>
            <person name="Breinlinger S."/>
            <person name="Phillips T.J."/>
            <person name="Haram B.N."/>
            <person name="Mares J."/>
            <person name="Martinez Yerena J.A."/>
            <person name="Hrouzek P."/>
            <person name="Sobotka R."/>
            <person name="Henderson W.M."/>
            <person name="Schmieder P."/>
            <person name="Williams S.M."/>
            <person name="Lauderdale J.D."/>
            <person name="Wilde H.D."/>
            <person name="Gerrin W."/>
            <person name="Kust A."/>
            <person name="Washington J.W."/>
            <person name="Wagner C."/>
            <person name="Geier B."/>
            <person name="Liebeke M."/>
            <person name="Enke H."/>
            <person name="Niedermeyer T.H.J."/>
            <person name="Wilde S.B."/>
        </authorList>
    </citation>
    <scope>NUCLEOTIDE SEQUENCE [LARGE SCALE GENOMIC DNA]</scope>
    <source>
        <strain evidence="2">Thurmond2011</strain>
    </source>
</reference>
<accession>A0AAP5I9F5</accession>
<sequence length="60" mass="6725">MKSIISIGLDKFFWKKKQFVLLFDSITAASDIAFMLQGQWDGCNAVVMSKCDEAAVNIIH</sequence>
<dbReference type="Proteomes" id="UP000667802">
    <property type="component" value="Unassembled WGS sequence"/>
</dbReference>
<evidence type="ECO:0000313" key="2">
    <source>
        <dbReference type="Proteomes" id="UP000667802"/>
    </source>
</evidence>